<comment type="caution">
    <text evidence="2">The sequence shown here is derived from an EMBL/GenBank/DDBJ whole genome shotgun (WGS) entry which is preliminary data.</text>
</comment>
<protein>
    <submittedName>
        <fullName evidence="2">Uncharacterized protein</fullName>
    </submittedName>
</protein>
<keyword evidence="3" id="KW-1185">Reference proteome</keyword>
<organism evidence="2 3">
    <name type="scientific">Pythium oligandrum</name>
    <name type="common">Mycoparasitic fungus</name>
    <dbReference type="NCBI Taxonomy" id="41045"/>
    <lineage>
        <taxon>Eukaryota</taxon>
        <taxon>Sar</taxon>
        <taxon>Stramenopiles</taxon>
        <taxon>Oomycota</taxon>
        <taxon>Peronosporomycetes</taxon>
        <taxon>Pythiales</taxon>
        <taxon>Pythiaceae</taxon>
        <taxon>Pythium</taxon>
    </lineage>
</organism>
<feature type="transmembrane region" description="Helical" evidence="1">
    <location>
        <begin position="392"/>
        <end position="415"/>
    </location>
</feature>
<dbReference type="Proteomes" id="UP000794436">
    <property type="component" value="Unassembled WGS sequence"/>
</dbReference>
<dbReference type="Gene3D" id="3.80.10.10">
    <property type="entry name" value="Ribonuclease Inhibitor"/>
    <property type="match status" value="1"/>
</dbReference>
<feature type="transmembrane region" description="Helical" evidence="1">
    <location>
        <begin position="51"/>
        <end position="77"/>
    </location>
</feature>
<feature type="transmembrane region" description="Helical" evidence="1">
    <location>
        <begin position="208"/>
        <end position="227"/>
    </location>
</feature>
<keyword evidence="1" id="KW-0472">Membrane</keyword>
<dbReference type="AlphaFoldDB" id="A0A8K1FG71"/>
<dbReference type="SUPFAM" id="SSF52058">
    <property type="entry name" value="L domain-like"/>
    <property type="match status" value="1"/>
</dbReference>
<name>A0A8K1FG71_PYTOL</name>
<keyword evidence="1" id="KW-0812">Transmembrane</keyword>
<proteinExistence type="predicted"/>
<evidence type="ECO:0000313" key="3">
    <source>
        <dbReference type="Proteomes" id="UP000794436"/>
    </source>
</evidence>
<evidence type="ECO:0000256" key="1">
    <source>
        <dbReference type="SAM" id="Phobius"/>
    </source>
</evidence>
<gene>
    <name evidence="2" type="ORF">Poli38472_004768</name>
</gene>
<dbReference type="EMBL" id="SPLM01000109">
    <property type="protein sequence ID" value="TMW59699.1"/>
    <property type="molecule type" value="Genomic_DNA"/>
</dbReference>
<feature type="transmembrane region" description="Helical" evidence="1">
    <location>
        <begin position="247"/>
        <end position="270"/>
    </location>
</feature>
<dbReference type="InterPro" id="IPR032675">
    <property type="entry name" value="LRR_dom_sf"/>
</dbReference>
<reference evidence="2" key="1">
    <citation type="submission" date="2019-03" db="EMBL/GenBank/DDBJ databases">
        <title>Long read genome sequence of the mycoparasitic Pythium oligandrum ATCC 38472 isolated from sugarbeet rhizosphere.</title>
        <authorList>
            <person name="Gaulin E."/>
        </authorList>
    </citation>
    <scope>NUCLEOTIDE SEQUENCE</scope>
    <source>
        <strain evidence="2">ATCC 38472_TT</strain>
    </source>
</reference>
<dbReference type="OrthoDB" id="90188at2759"/>
<accession>A0A8K1FG71</accession>
<sequence length="730" mass="82477">MQDTDSSASVKRAWSSTLRPVVVEPDGTLSTTTTHSTSEVKLELTPALYRIVWISVVLVCFINAIFATTIAAVYYVGLAVRNGYMLEWMGLLPTSEIPIVLALYVLTTLYFWKMLFHLIFLSIRQQRLIFPTTRSRLEKAQATPQPSRWTPKFVHHVKESWLELFAPGSPLELTETKFEALYLLREVTEMITQTYQTYMSSTLISNEWVNIFYVGTLVVNCWLSPVIHVTTHSYPAFQRFLYLCSDVVLDCVSTVFVPMFIFISVIFVALMDGQEQTGGDTEYAFDVPYDDVFIMDVIKGVQQTLVLTWLDVFTKLLPFLSMAGCLKHIMRLVFRQENRTIPRVNSLVVIKRRENRVPIRSRRVHVANSDDISTTTLVPTVSRARGRRLIRWMVRLHWVFILFFIWGVVILAMHLQAQRVSRNAPASSKVGCKSSSRPWLASQFSCTILEINCCRHGMSGLAHEIDEVLQQVNPNGLSSLIISHCSSLHIPSRITDLPELTGLEITNATLVEWGLDAVVSEDTMPSLQMLALVGVNMSALPEAIVSPDFPRRLRDLTISASNLTMLPDDLARKWSSLFNLFIERTQVTLVAPALDVDGTMRLSLMGNQIHEIPDQLFAHSQFSVLSAAKNPVTKWPSTIGHLDELTMLLMDHTEIKELPSWLLEEGKRRGQSGNVITVSAGGSAYCQAKKTETSALIDESVTGLKIVCREKQEEEFEAYPLSYNIRHRPV</sequence>
<keyword evidence="1" id="KW-1133">Transmembrane helix</keyword>
<feature type="transmembrane region" description="Helical" evidence="1">
    <location>
        <begin position="97"/>
        <end position="121"/>
    </location>
</feature>
<evidence type="ECO:0000313" key="2">
    <source>
        <dbReference type="EMBL" id="TMW59699.1"/>
    </source>
</evidence>